<dbReference type="GO" id="GO:0005524">
    <property type="term" value="F:ATP binding"/>
    <property type="evidence" value="ECO:0007669"/>
    <property type="project" value="InterPro"/>
</dbReference>
<organism evidence="3 4">
    <name type="scientific">Nocardioides cavernae</name>
    <dbReference type="NCBI Taxonomy" id="1921566"/>
    <lineage>
        <taxon>Bacteria</taxon>
        <taxon>Bacillati</taxon>
        <taxon>Actinomycetota</taxon>
        <taxon>Actinomycetes</taxon>
        <taxon>Propionibacteriales</taxon>
        <taxon>Nocardioidaceae</taxon>
        <taxon>Nocardioides</taxon>
    </lineage>
</organism>
<dbReference type="Gene3D" id="3.30.230.10">
    <property type="match status" value="1"/>
</dbReference>
<dbReference type="PANTHER" id="PTHR10046">
    <property type="entry name" value="ATP DEPENDENT LON PROTEASE FAMILY MEMBER"/>
    <property type="match status" value="1"/>
</dbReference>
<dbReference type="Pfam" id="PF05362">
    <property type="entry name" value="Lon_C"/>
    <property type="match status" value="1"/>
</dbReference>
<feature type="domain" description="Lon proteolytic" evidence="1">
    <location>
        <begin position="242"/>
        <end position="314"/>
    </location>
</feature>
<sequence>MSQRTRAGLIALCLLAVLWGTAFFVPLPYVTYYPGPTVDILGTADGEETVQVTGHQAYYDDGELRMTTVYVSTPQEDVTLPDLLRAYFDPDAAVWPRSSIYAPDETDESSDRESAVAMVSSQDTAIAAALTELGEDVDPIVEVLDVTPGLPAEGELEVRDVLVEVDGTAVEEPQDVVDAVDAVDAATEGQPITFVVRRGEKERTVQITPERVGEDLRVGITPGVGFDFPFQVSVNIADNIGGPSAGLMMSLAIYDTLTPGSMTDGADIAGTGTITPGGEVGPIGGIQQKIAAARDAGAELFFVPADNCDGIGGVDPGSMRLARATTMHAAVETLADWVADPDADLPTCEDASS</sequence>
<proteinExistence type="predicted"/>
<dbReference type="RefSeq" id="WP_179620118.1">
    <property type="nucleotide sequence ID" value="NZ_JACCBW010000002.1"/>
</dbReference>
<dbReference type="InterPro" id="IPR001478">
    <property type="entry name" value="PDZ"/>
</dbReference>
<dbReference type="Gene3D" id="2.30.42.10">
    <property type="match status" value="1"/>
</dbReference>
<dbReference type="SUPFAM" id="SSF50156">
    <property type="entry name" value="PDZ domain-like"/>
    <property type="match status" value="1"/>
</dbReference>
<comment type="caution">
    <text evidence="3">The sequence shown here is derived from an EMBL/GenBank/DDBJ whole genome shotgun (WGS) entry which is preliminary data.</text>
</comment>
<evidence type="ECO:0000259" key="2">
    <source>
        <dbReference type="Pfam" id="PF13180"/>
    </source>
</evidence>
<dbReference type="Pfam" id="PF13180">
    <property type="entry name" value="PDZ_2"/>
    <property type="match status" value="1"/>
</dbReference>
<dbReference type="InterPro" id="IPR008269">
    <property type="entry name" value="Lon_proteolytic"/>
</dbReference>
<protein>
    <submittedName>
        <fullName evidence="3">PDZ domain-containing protein</fullName>
    </submittedName>
</protein>
<reference evidence="3 4" key="1">
    <citation type="submission" date="2020-07" db="EMBL/GenBank/DDBJ databases">
        <authorList>
            <person name="Partida-Martinez L."/>
            <person name="Huntemann M."/>
            <person name="Clum A."/>
            <person name="Wang J."/>
            <person name="Palaniappan K."/>
            <person name="Ritter S."/>
            <person name="Chen I.-M."/>
            <person name="Stamatis D."/>
            <person name="Reddy T."/>
            <person name="O'Malley R."/>
            <person name="Daum C."/>
            <person name="Shapiro N."/>
            <person name="Ivanova N."/>
            <person name="Kyrpides N."/>
            <person name="Woyke T."/>
        </authorList>
    </citation>
    <scope>NUCLEOTIDE SEQUENCE [LARGE SCALE GENOMIC DNA]</scope>
    <source>
        <strain evidence="3 4">AT2.17</strain>
    </source>
</reference>
<evidence type="ECO:0000259" key="1">
    <source>
        <dbReference type="Pfam" id="PF05362"/>
    </source>
</evidence>
<gene>
    <name evidence="3" type="ORF">F4692_002716</name>
</gene>
<dbReference type="InterPro" id="IPR020568">
    <property type="entry name" value="Ribosomal_Su5_D2-typ_SF"/>
</dbReference>
<evidence type="ECO:0000313" key="4">
    <source>
        <dbReference type="Proteomes" id="UP000549911"/>
    </source>
</evidence>
<dbReference type="GO" id="GO:0030163">
    <property type="term" value="P:protein catabolic process"/>
    <property type="evidence" value="ECO:0007669"/>
    <property type="project" value="InterPro"/>
</dbReference>
<dbReference type="GO" id="GO:0004252">
    <property type="term" value="F:serine-type endopeptidase activity"/>
    <property type="evidence" value="ECO:0007669"/>
    <property type="project" value="InterPro"/>
</dbReference>
<dbReference type="SUPFAM" id="SSF54211">
    <property type="entry name" value="Ribosomal protein S5 domain 2-like"/>
    <property type="match status" value="1"/>
</dbReference>
<dbReference type="EMBL" id="JACCBW010000002">
    <property type="protein sequence ID" value="NYE37583.1"/>
    <property type="molecule type" value="Genomic_DNA"/>
</dbReference>
<dbReference type="AlphaFoldDB" id="A0A7Y9H445"/>
<dbReference type="InterPro" id="IPR036034">
    <property type="entry name" value="PDZ_sf"/>
</dbReference>
<dbReference type="InterPro" id="IPR014721">
    <property type="entry name" value="Ribsml_uS5_D2-typ_fold_subgr"/>
</dbReference>
<dbReference type="GO" id="GO:0006508">
    <property type="term" value="P:proteolysis"/>
    <property type="evidence" value="ECO:0007669"/>
    <property type="project" value="InterPro"/>
</dbReference>
<keyword evidence="4" id="KW-1185">Reference proteome</keyword>
<evidence type="ECO:0000313" key="3">
    <source>
        <dbReference type="EMBL" id="NYE37583.1"/>
    </source>
</evidence>
<dbReference type="Proteomes" id="UP000549911">
    <property type="component" value="Unassembled WGS sequence"/>
</dbReference>
<accession>A0A7Y9H445</accession>
<reference evidence="3 4" key="2">
    <citation type="submission" date="2020-08" db="EMBL/GenBank/DDBJ databases">
        <title>The Agave Microbiome: Exploring the role of microbial communities in plant adaptations to desert environments.</title>
        <authorList>
            <person name="Partida-Martinez L.P."/>
        </authorList>
    </citation>
    <scope>NUCLEOTIDE SEQUENCE [LARGE SCALE GENOMIC DNA]</scope>
    <source>
        <strain evidence="3 4">AT2.17</strain>
    </source>
</reference>
<name>A0A7Y9H445_9ACTN</name>
<dbReference type="InterPro" id="IPR027065">
    <property type="entry name" value="Lon_Prtase"/>
</dbReference>
<feature type="domain" description="PDZ" evidence="2">
    <location>
        <begin position="136"/>
        <end position="207"/>
    </location>
</feature>
<dbReference type="GO" id="GO:0004176">
    <property type="term" value="F:ATP-dependent peptidase activity"/>
    <property type="evidence" value="ECO:0007669"/>
    <property type="project" value="InterPro"/>
</dbReference>